<comment type="caution">
    <text evidence="2">The sequence shown here is derived from an EMBL/GenBank/DDBJ whole genome shotgun (WGS) entry which is preliminary data.</text>
</comment>
<evidence type="ECO:0000313" key="2">
    <source>
        <dbReference type="EMBL" id="KAK3728707.1"/>
    </source>
</evidence>
<evidence type="ECO:0000256" key="1">
    <source>
        <dbReference type="SAM" id="MobiDB-lite"/>
    </source>
</evidence>
<sequence>MGMSTVSVVINGYALCRVLSPPLSLSPHISPRVAEGSDGDKPMVSDNAIHNSTSTVIVSSSAPLTRLLQGQNYGARLDENSRAKGDHSKLQKCKSRRKVIIRG</sequence>
<proteinExistence type="predicted"/>
<keyword evidence="3" id="KW-1185">Reference proteome</keyword>
<accession>A0AAE0Y0L2</accession>
<dbReference type="AlphaFoldDB" id="A0AAE0Y0L2"/>
<organism evidence="2 3">
    <name type="scientific">Elysia crispata</name>
    <name type="common">lettuce slug</name>
    <dbReference type="NCBI Taxonomy" id="231223"/>
    <lineage>
        <taxon>Eukaryota</taxon>
        <taxon>Metazoa</taxon>
        <taxon>Spiralia</taxon>
        <taxon>Lophotrochozoa</taxon>
        <taxon>Mollusca</taxon>
        <taxon>Gastropoda</taxon>
        <taxon>Heterobranchia</taxon>
        <taxon>Euthyneura</taxon>
        <taxon>Panpulmonata</taxon>
        <taxon>Sacoglossa</taxon>
        <taxon>Placobranchoidea</taxon>
        <taxon>Plakobranchidae</taxon>
        <taxon>Elysia</taxon>
    </lineage>
</organism>
<dbReference type="EMBL" id="JAWDGP010007174">
    <property type="protein sequence ID" value="KAK3728707.1"/>
    <property type="molecule type" value="Genomic_DNA"/>
</dbReference>
<feature type="region of interest" description="Disordered" evidence="1">
    <location>
        <begin position="78"/>
        <end position="103"/>
    </location>
</feature>
<dbReference type="Proteomes" id="UP001283361">
    <property type="component" value="Unassembled WGS sequence"/>
</dbReference>
<reference evidence="2" key="1">
    <citation type="journal article" date="2023" name="G3 (Bethesda)">
        <title>A reference genome for the long-term kleptoplast-retaining sea slug Elysia crispata morphotype clarki.</title>
        <authorList>
            <person name="Eastman K.E."/>
            <person name="Pendleton A.L."/>
            <person name="Shaikh M.A."/>
            <person name="Suttiyut T."/>
            <person name="Ogas R."/>
            <person name="Tomko P."/>
            <person name="Gavelis G."/>
            <person name="Widhalm J.R."/>
            <person name="Wisecaver J.H."/>
        </authorList>
    </citation>
    <scope>NUCLEOTIDE SEQUENCE</scope>
    <source>
        <strain evidence="2">ECLA1</strain>
    </source>
</reference>
<gene>
    <name evidence="2" type="ORF">RRG08_041891</name>
</gene>
<name>A0AAE0Y0L2_9GAST</name>
<feature type="compositionally biased region" description="Basic and acidic residues" evidence="1">
    <location>
        <begin position="78"/>
        <end position="89"/>
    </location>
</feature>
<evidence type="ECO:0000313" key="3">
    <source>
        <dbReference type="Proteomes" id="UP001283361"/>
    </source>
</evidence>
<protein>
    <submittedName>
        <fullName evidence="2">Uncharacterized protein</fullName>
    </submittedName>
</protein>
<feature type="compositionally biased region" description="Basic residues" evidence="1">
    <location>
        <begin position="90"/>
        <end position="103"/>
    </location>
</feature>